<sequence>MQFRTHNNDEITELIAQQPSSSPAPQINKSTGSNVQSDDPITILIALFSLLVSIAVAYTSNFRKANLKLSLGRNIIFFPTYLTDSTGKRKIVGLGFNLPITFYNWSPQGGTIQRIRLVVGRKDNDNFYDMAWTTFVKIESAGNFQDENLAQPIPVQARSSVNKIVRFDWSPELGGKEFDLQVGNYDLRIYGWTQNTQKPDLKYIASFSLKDQHYQQYKDNIAANLTASIWVSLDENEKPNQFVSRNTIGVLYSKK</sequence>
<proteinExistence type="predicted"/>
<keyword evidence="1" id="KW-0472">Membrane</keyword>
<reference evidence="3" key="1">
    <citation type="submission" date="2016-10" db="EMBL/GenBank/DDBJ databases">
        <title>Comparative genomics uncovers the prolific and rare metabolic potential of the cyanobacterial genus Moorea.</title>
        <authorList>
            <person name="Leao T."/>
            <person name="Castelao G."/>
            <person name="Korobeynikov A."/>
            <person name="Monroe E.A."/>
            <person name="Podell S."/>
            <person name="Glukhov E."/>
            <person name="Allen E."/>
            <person name="Gerwick W.H."/>
            <person name="Gerwick L."/>
        </authorList>
    </citation>
    <scope>NUCLEOTIDE SEQUENCE [LARGE SCALE GENOMIC DNA]</scope>
    <source>
        <strain evidence="3">JHB</strain>
    </source>
</reference>
<keyword evidence="1" id="KW-0812">Transmembrane</keyword>
<organism evidence="2 3">
    <name type="scientific">Moorena producens (strain JHB)</name>
    <dbReference type="NCBI Taxonomy" id="1454205"/>
    <lineage>
        <taxon>Bacteria</taxon>
        <taxon>Bacillati</taxon>
        <taxon>Cyanobacteriota</taxon>
        <taxon>Cyanophyceae</taxon>
        <taxon>Coleofasciculales</taxon>
        <taxon>Coleofasciculaceae</taxon>
        <taxon>Moorena</taxon>
    </lineage>
</organism>
<evidence type="ECO:0000256" key="1">
    <source>
        <dbReference type="SAM" id="Phobius"/>
    </source>
</evidence>
<dbReference type="AlphaFoldDB" id="A0A1D9FYM2"/>
<name>A0A1D9FYM2_MOOP1</name>
<evidence type="ECO:0000313" key="2">
    <source>
        <dbReference type="EMBL" id="AOY80469.1"/>
    </source>
</evidence>
<dbReference type="EMBL" id="CP017708">
    <property type="protein sequence ID" value="AOY80469.1"/>
    <property type="molecule type" value="Genomic_DNA"/>
</dbReference>
<gene>
    <name evidence="2" type="ORF">BJP36_11640</name>
</gene>
<protein>
    <submittedName>
        <fullName evidence="2">Uncharacterized protein</fullName>
    </submittedName>
</protein>
<dbReference type="Proteomes" id="UP000176944">
    <property type="component" value="Chromosome"/>
</dbReference>
<evidence type="ECO:0000313" key="3">
    <source>
        <dbReference type="Proteomes" id="UP000176944"/>
    </source>
</evidence>
<keyword evidence="1" id="KW-1133">Transmembrane helix</keyword>
<feature type="transmembrane region" description="Helical" evidence="1">
    <location>
        <begin position="41"/>
        <end position="59"/>
    </location>
</feature>
<accession>A0A1D9FYM2</accession>